<dbReference type="Proteomes" id="UP000031036">
    <property type="component" value="Unassembled WGS sequence"/>
</dbReference>
<dbReference type="InterPro" id="IPR047130">
    <property type="entry name" value="7TM_GPCR_Srsx_nematod"/>
</dbReference>
<protein>
    <recommendedName>
        <fullName evidence="4">G_PROTEIN_RECEP_F1_2 domain-containing protein</fullName>
    </recommendedName>
</protein>
<dbReference type="PANTHER" id="PTHR23360">
    <property type="entry name" value="G-PROTEIN COUPLED RECEPTORS FAMILY 1 PROFILE DOMAIN-CONTAINING PROTEIN-RELATED"/>
    <property type="match status" value="1"/>
</dbReference>
<dbReference type="PANTHER" id="PTHR23360:SF26">
    <property type="entry name" value="G-PROTEIN COUPLED RECEPTORS FAMILY 1 PROFILE DOMAIN-CONTAINING PROTEIN"/>
    <property type="match status" value="1"/>
</dbReference>
<dbReference type="AlphaFoldDB" id="A0A0B2W348"/>
<gene>
    <name evidence="2" type="ORF">Tcan_08970</name>
</gene>
<proteinExistence type="predicted"/>
<evidence type="ECO:0008006" key="4">
    <source>
        <dbReference type="Google" id="ProtNLM"/>
    </source>
</evidence>
<feature type="transmembrane region" description="Helical" evidence="1">
    <location>
        <begin position="52"/>
        <end position="76"/>
    </location>
</feature>
<evidence type="ECO:0000313" key="2">
    <source>
        <dbReference type="EMBL" id="KHN88032.1"/>
    </source>
</evidence>
<dbReference type="SUPFAM" id="SSF81321">
    <property type="entry name" value="Family A G protein-coupled receptor-like"/>
    <property type="match status" value="1"/>
</dbReference>
<keyword evidence="1" id="KW-0472">Membrane</keyword>
<evidence type="ECO:0000256" key="1">
    <source>
        <dbReference type="SAM" id="Phobius"/>
    </source>
</evidence>
<evidence type="ECO:0000313" key="3">
    <source>
        <dbReference type="Proteomes" id="UP000031036"/>
    </source>
</evidence>
<feature type="transmembrane region" description="Helical" evidence="1">
    <location>
        <begin position="230"/>
        <end position="257"/>
    </location>
</feature>
<feature type="transmembrane region" description="Helical" evidence="1">
    <location>
        <begin position="138"/>
        <end position="159"/>
    </location>
</feature>
<keyword evidence="1" id="KW-0812">Transmembrane</keyword>
<organism evidence="2 3">
    <name type="scientific">Toxocara canis</name>
    <name type="common">Canine roundworm</name>
    <dbReference type="NCBI Taxonomy" id="6265"/>
    <lineage>
        <taxon>Eukaryota</taxon>
        <taxon>Metazoa</taxon>
        <taxon>Ecdysozoa</taxon>
        <taxon>Nematoda</taxon>
        <taxon>Chromadorea</taxon>
        <taxon>Rhabditida</taxon>
        <taxon>Spirurina</taxon>
        <taxon>Ascaridomorpha</taxon>
        <taxon>Ascaridoidea</taxon>
        <taxon>Toxocaridae</taxon>
        <taxon>Toxocara</taxon>
    </lineage>
</organism>
<reference evidence="2 3" key="1">
    <citation type="submission" date="2014-11" db="EMBL/GenBank/DDBJ databases">
        <title>Genetic blueprint of the zoonotic pathogen Toxocara canis.</title>
        <authorList>
            <person name="Zhu X.-Q."/>
            <person name="Korhonen P.K."/>
            <person name="Cai H."/>
            <person name="Young N.D."/>
            <person name="Nejsum P."/>
            <person name="von Samson-Himmelstjerna G."/>
            <person name="Boag P.R."/>
            <person name="Tan P."/>
            <person name="Li Q."/>
            <person name="Min J."/>
            <person name="Yang Y."/>
            <person name="Wang X."/>
            <person name="Fang X."/>
            <person name="Hall R.S."/>
            <person name="Hofmann A."/>
            <person name="Sternberg P.W."/>
            <person name="Jex A.R."/>
            <person name="Gasser R.B."/>
        </authorList>
    </citation>
    <scope>NUCLEOTIDE SEQUENCE [LARGE SCALE GENOMIC DNA]</scope>
    <source>
        <strain evidence="2">PN_DK_2014</strain>
    </source>
</reference>
<feature type="transmembrane region" description="Helical" evidence="1">
    <location>
        <begin position="96"/>
        <end position="117"/>
    </location>
</feature>
<keyword evidence="3" id="KW-1185">Reference proteome</keyword>
<sequence>MEPEEMTPTSEISLVAPILYLTEGFFIIAFNSLLLCYLFLSARTRFQLHYQVLAGCIAFDVIFGAAYFSTGVYRMQLKFTQKYIPSTSYLYCLNTLHNWLILFITPEAGILSLFVALDRAISVFYPMKYIKLPRYYPLILYTTSFLLVIPAYIVSYIGVYPSRDLLQVTAKCELRQAIPEEVYQALRWVRISTTMIAVTLYLPIGYRITKLIKNAYKCTQRNEEAEKIRQMTLTIGLITLNQLVFFAIPDLYLVFVASNTTSFLYILNMNKGVINVIVLVVTQKDLRHYISESMGVKKPTIVRTMPQHSTRVAQKETQF</sequence>
<dbReference type="OMA" id="RFICVFF"/>
<comment type="caution">
    <text evidence="2">The sequence shown here is derived from an EMBL/GenBank/DDBJ whole genome shotgun (WGS) entry which is preliminary data.</text>
</comment>
<dbReference type="EMBL" id="JPKZ01000276">
    <property type="protein sequence ID" value="KHN88032.1"/>
    <property type="molecule type" value="Genomic_DNA"/>
</dbReference>
<feature type="transmembrane region" description="Helical" evidence="1">
    <location>
        <begin position="12"/>
        <end position="40"/>
    </location>
</feature>
<dbReference type="OrthoDB" id="5820857at2759"/>
<name>A0A0B2W348_TOXCA</name>
<keyword evidence="1" id="KW-1133">Transmembrane helix</keyword>
<accession>A0A0B2W348</accession>
<feature type="transmembrane region" description="Helical" evidence="1">
    <location>
        <begin position="263"/>
        <end position="281"/>
    </location>
</feature>
<feature type="transmembrane region" description="Helical" evidence="1">
    <location>
        <begin position="188"/>
        <end position="209"/>
    </location>
</feature>